<dbReference type="GO" id="GO:0046872">
    <property type="term" value="F:metal ion binding"/>
    <property type="evidence" value="ECO:0007669"/>
    <property type="project" value="UniProtKB-KW"/>
</dbReference>
<dbReference type="EC" id="3.1.26.4" evidence="13"/>
<dbReference type="PANTHER" id="PTHR10954">
    <property type="entry name" value="RIBONUCLEASE H2 SUBUNIT A"/>
    <property type="match status" value="1"/>
</dbReference>
<comment type="function">
    <text evidence="3 13">Endonuclease that specifically degrades the RNA of RNA-DNA hybrids.</text>
</comment>
<evidence type="ECO:0000313" key="16">
    <source>
        <dbReference type="Proteomes" id="UP000318927"/>
    </source>
</evidence>
<evidence type="ECO:0000256" key="12">
    <source>
        <dbReference type="PROSITE-ProRule" id="PRU01319"/>
    </source>
</evidence>
<keyword evidence="8 12" id="KW-0479">Metal-binding</keyword>
<dbReference type="GO" id="GO:0003723">
    <property type="term" value="F:RNA binding"/>
    <property type="evidence" value="ECO:0007669"/>
    <property type="project" value="UniProtKB-UniRule"/>
</dbReference>
<dbReference type="GO" id="GO:0004523">
    <property type="term" value="F:RNA-DNA hybrid ribonuclease activity"/>
    <property type="evidence" value="ECO:0007669"/>
    <property type="project" value="UniProtKB-UniRule"/>
</dbReference>
<keyword evidence="6" id="KW-0963">Cytoplasm</keyword>
<dbReference type="Gene3D" id="3.30.420.10">
    <property type="entry name" value="Ribonuclease H-like superfamily/Ribonuclease H"/>
    <property type="match status" value="1"/>
</dbReference>
<dbReference type="Proteomes" id="UP000318927">
    <property type="component" value="Chromosome"/>
</dbReference>
<protein>
    <recommendedName>
        <fullName evidence="13">Ribonuclease</fullName>
        <ecNumber evidence="13">3.1.26.4</ecNumber>
    </recommendedName>
</protein>
<dbReference type="InterPro" id="IPR004641">
    <property type="entry name" value="RNase_HIII"/>
</dbReference>
<keyword evidence="11" id="KW-0460">Magnesium</keyword>
<dbReference type="OrthoDB" id="9777935at2"/>
<dbReference type="InterPro" id="IPR024567">
    <property type="entry name" value="RNase_HII/HIII_dom"/>
</dbReference>
<proteinExistence type="inferred from homology"/>
<feature type="binding site" evidence="12">
    <location>
        <position position="124"/>
    </location>
    <ligand>
        <name>a divalent metal cation</name>
        <dbReference type="ChEBI" id="CHEBI:60240"/>
    </ligand>
</feature>
<evidence type="ECO:0000256" key="9">
    <source>
        <dbReference type="ARBA" id="ARBA00022759"/>
    </source>
</evidence>
<evidence type="ECO:0000256" key="13">
    <source>
        <dbReference type="RuleBase" id="RU003515"/>
    </source>
</evidence>
<dbReference type="AlphaFoldDB" id="A0A5B8J762"/>
<keyword evidence="9 12" id="KW-0255">Endonuclease</keyword>
<dbReference type="InterPro" id="IPR001352">
    <property type="entry name" value="RNase_HII/HIII"/>
</dbReference>
<organism evidence="15 16">
    <name type="scientific">Mycoplasma anserisalpingitidis</name>
    <dbReference type="NCBI Taxonomy" id="519450"/>
    <lineage>
        <taxon>Bacteria</taxon>
        <taxon>Bacillati</taxon>
        <taxon>Mycoplasmatota</taxon>
        <taxon>Mollicutes</taxon>
        <taxon>Mycoplasmataceae</taxon>
        <taxon>Mycoplasma</taxon>
    </lineage>
</organism>
<comment type="cofactor">
    <cofactor evidence="12">
        <name>Mn(2+)</name>
        <dbReference type="ChEBI" id="CHEBI:29035"/>
    </cofactor>
    <cofactor evidence="12">
        <name>Mg(2+)</name>
        <dbReference type="ChEBI" id="CHEBI:18420"/>
    </cofactor>
    <text evidence="12">Manganese or magnesium. Binds 1 divalent metal ion per monomer in the absence of substrate. May bind a second metal ion after substrate binding.</text>
</comment>
<evidence type="ECO:0000256" key="8">
    <source>
        <dbReference type="ARBA" id="ARBA00022723"/>
    </source>
</evidence>
<dbReference type="GO" id="GO:0032299">
    <property type="term" value="C:ribonuclease H2 complex"/>
    <property type="evidence" value="ECO:0007669"/>
    <property type="project" value="TreeGrafter"/>
</dbReference>
<name>A0A5B8J762_9MOLU</name>
<feature type="domain" description="RNase H type-2" evidence="14">
    <location>
        <begin position="15"/>
        <end position="228"/>
    </location>
</feature>
<dbReference type="PANTHER" id="PTHR10954:SF23">
    <property type="entry name" value="RIBONUCLEASE"/>
    <property type="match status" value="1"/>
</dbReference>
<evidence type="ECO:0000256" key="5">
    <source>
        <dbReference type="ARBA" id="ARBA00008378"/>
    </source>
</evidence>
<comment type="subcellular location">
    <subcellularLocation>
        <location evidence="4">Cytoplasm</location>
    </subcellularLocation>
</comment>
<evidence type="ECO:0000256" key="10">
    <source>
        <dbReference type="ARBA" id="ARBA00022801"/>
    </source>
</evidence>
<evidence type="ECO:0000259" key="14">
    <source>
        <dbReference type="PROSITE" id="PS51975"/>
    </source>
</evidence>
<dbReference type="SUPFAM" id="SSF53098">
    <property type="entry name" value="Ribonuclease H-like"/>
    <property type="match status" value="1"/>
</dbReference>
<dbReference type="EMBL" id="CP042295">
    <property type="protein sequence ID" value="QDY86996.1"/>
    <property type="molecule type" value="Genomic_DNA"/>
</dbReference>
<dbReference type="CDD" id="cd06590">
    <property type="entry name" value="RNase_HII_bacteria_HIII_like"/>
    <property type="match status" value="1"/>
</dbReference>
<dbReference type="NCBIfam" id="TIGR00716">
    <property type="entry name" value="rnhC"/>
    <property type="match status" value="1"/>
</dbReference>
<evidence type="ECO:0000256" key="2">
    <source>
        <dbReference type="ARBA" id="ARBA00001946"/>
    </source>
</evidence>
<sequence length="228" mass="26261">MKYYESINDVNLEQDYIIGIDETGVGDYFTPLISCSAYVPKENIDKLKRLGVKDSKKLSDIQIIKLAPQIMNLVKSSVYKLSQNGYNSLTKKYNVNELKFFTHIKATNLLLSKLKIKPDLIIIDKYSTTKSILKYHNQIMVKDNWAELEDVDSDVLLITKAENIHISVAAASIIARYKLLEYMKEQEKEWNFTFPLGANDEVKAKVKEFVQIHGEKDLRSVCKLNFKI</sequence>
<evidence type="ECO:0000313" key="15">
    <source>
        <dbReference type="EMBL" id="QDY86996.1"/>
    </source>
</evidence>
<dbReference type="PROSITE" id="PS51975">
    <property type="entry name" value="RNASE_H_2"/>
    <property type="match status" value="1"/>
</dbReference>
<evidence type="ECO:0000256" key="6">
    <source>
        <dbReference type="ARBA" id="ARBA00022490"/>
    </source>
</evidence>
<dbReference type="KEGG" id="mans:FRW55_02375"/>
<gene>
    <name evidence="15" type="primary">rnhC</name>
    <name evidence="15" type="ORF">FRW55_02375</name>
</gene>
<dbReference type="GO" id="GO:0006298">
    <property type="term" value="P:mismatch repair"/>
    <property type="evidence" value="ECO:0007669"/>
    <property type="project" value="TreeGrafter"/>
</dbReference>
<feature type="binding site" evidence="12">
    <location>
        <position position="21"/>
    </location>
    <ligand>
        <name>a divalent metal cation</name>
        <dbReference type="ChEBI" id="CHEBI:60240"/>
    </ligand>
</feature>
<comment type="catalytic activity">
    <reaction evidence="1 12 13">
        <text>Endonucleolytic cleavage to 5'-phosphomonoester.</text>
        <dbReference type="EC" id="3.1.26.4"/>
    </reaction>
</comment>
<dbReference type="GO" id="GO:0043137">
    <property type="term" value="P:DNA replication, removal of RNA primer"/>
    <property type="evidence" value="ECO:0007669"/>
    <property type="project" value="TreeGrafter"/>
</dbReference>
<evidence type="ECO:0000256" key="3">
    <source>
        <dbReference type="ARBA" id="ARBA00004065"/>
    </source>
</evidence>
<dbReference type="Pfam" id="PF01351">
    <property type="entry name" value="RNase_HII"/>
    <property type="match status" value="1"/>
</dbReference>
<keyword evidence="7 12" id="KW-0540">Nuclease</keyword>
<feature type="binding site" evidence="12">
    <location>
        <position position="22"/>
    </location>
    <ligand>
        <name>a divalent metal cation</name>
        <dbReference type="ChEBI" id="CHEBI:60240"/>
    </ligand>
</feature>
<dbReference type="GO" id="GO:0005737">
    <property type="term" value="C:cytoplasm"/>
    <property type="evidence" value="ECO:0007669"/>
    <property type="project" value="UniProtKB-SubCell"/>
</dbReference>
<evidence type="ECO:0000256" key="1">
    <source>
        <dbReference type="ARBA" id="ARBA00000077"/>
    </source>
</evidence>
<dbReference type="InterPro" id="IPR012337">
    <property type="entry name" value="RNaseH-like_sf"/>
</dbReference>
<comment type="cofactor">
    <cofactor evidence="2">
        <name>Mg(2+)</name>
        <dbReference type="ChEBI" id="CHEBI:18420"/>
    </cofactor>
</comment>
<evidence type="ECO:0000256" key="7">
    <source>
        <dbReference type="ARBA" id="ARBA00022722"/>
    </source>
</evidence>
<accession>A0A5B8J762</accession>
<reference evidence="15 16" key="1">
    <citation type="journal article" date="2019" name="Microbiol. Resour. Announc.">
        <title>Complete Genome Sequences of Three Mycoplasma anserisalpingitis (Mycoplasma sp. 1220) Strains.</title>
        <authorList>
            <person name="Grozner D."/>
            <person name="Forro B."/>
            <person name="Kovacs A.B."/>
            <person name="Marton S."/>
            <person name="Banyai K."/>
            <person name="Kreizinger Z."/>
            <person name="Sulyok K.M."/>
            <person name="Gyuranecz M."/>
        </authorList>
    </citation>
    <scope>NUCLEOTIDE SEQUENCE [LARGE SCALE GENOMIC DNA]</scope>
    <source>
        <strain evidence="15 16">ATCC:BAA-2147</strain>
    </source>
</reference>
<keyword evidence="16" id="KW-1185">Reference proteome</keyword>
<comment type="similarity">
    <text evidence="5">Belongs to the RNase HII family. RnhC subfamily.</text>
</comment>
<dbReference type="InterPro" id="IPR036397">
    <property type="entry name" value="RNaseH_sf"/>
</dbReference>
<evidence type="ECO:0000256" key="4">
    <source>
        <dbReference type="ARBA" id="ARBA00004496"/>
    </source>
</evidence>
<keyword evidence="10 12" id="KW-0378">Hydrolase</keyword>
<evidence type="ECO:0000256" key="11">
    <source>
        <dbReference type="ARBA" id="ARBA00022842"/>
    </source>
</evidence>
<dbReference type="RefSeq" id="WP_146368576.1">
    <property type="nucleotide sequence ID" value="NZ_CP042295.1"/>
</dbReference>